<organism evidence="2 3">
    <name type="scientific">Aphanomyces euteiches</name>
    <dbReference type="NCBI Taxonomy" id="100861"/>
    <lineage>
        <taxon>Eukaryota</taxon>
        <taxon>Sar</taxon>
        <taxon>Stramenopiles</taxon>
        <taxon>Oomycota</taxon>
        <taxon>Saprolegniomycetes</taxon>
        <taxon>Saprolegniales</taxon>
        <taxon>Verrucalvaceae</taxon>
        <taxon>Aphanomyces</taxon>
    </lineage>
</organism>
<evidence type="ECO:0000313" key="3">
    <source>
        <dbReference type="Proteomes" id="UP000481153"/>
    </source>
</evidence>
<dbReference type="VEuPathDB" id="FungiDB:AeMF1_017164"/>
<sequence>MAQVRPIHALAASLLHKPERELDLIEITRLTCMERDLAMDEAATAVIAAKAARDECQVLRAALQLERSKPKKNKRHGQPKESDVKTISEIDGLLNLLNEQFSLDITAIELKKIIKNRFAMSPISNQESLIDDTSCRNSINSKLNNQLLELQQRCDELNQANYNLRDQLDSQTVRFNEEKQKLETALSELEQQNVALMEEIASLVKGANIQSVRIESLTTELIEARTELENAKLYHMNQIQAKNSKAMKDLEAKIEKERIEYNARASHDAVELADARHLLKSRNEDVIRLQTEIDIANRNIESLQEAWHNERDASIHWQNELYKKAQDLESFASSSRAEADDMKNKLSSLECERDLLRVQLDDCQQQLSKREMENMQVEGKYANVEAELNQARATIEEKEEATSILTAQLAMHIRHWKRHLPVNMA</sequence>
<comment type="caution">
    <text evidence="2">The sequence shown here is derived from an EMBL/GenBank/DDBJ whole genome shotgun (WGS) entry which is preliminary data.</text>
</comment>
<keyword evidence="1" id="KW-0175">Coiled coil</keyword>
<dbReference type="Proteomes" id="UP000481153">
    <property type="component" value="Unassembled WGS sequence"/>
</dbReference>
<reference evidence="2 3" key="1">
    <citation type="submission" date="2019-07" db="EMBL/GenBank/DDBJ databases">
        <title>Genomics analysis of Aphanomyces spp. identifies a new class of oomycete effector associated with host adaptation.</title>
        <authorList>
            <person name="Gaulin E."/>
        </authorList>
    </citation>
    <scope>NUCLEOTIDE SEQUENCE [LARGE SCALE GENOMIC DNA]</scope>
    <source>
        <strain evidence="2 3">ATCC 201684</strain>
    </source>
</reference>
<evidence type="ECO:0000256" key="1">
    <source>
        <dbReference type="SAM" id="Coils"/>
    </source>
</evidence>
<feature type="coiled-coil region" evidence="1">
    <location>
        <begin position="140"/>
        <end position="256"/>
    </location>
</feature>
<gene>
    <name evidence="2" type="ORF">Ae201684_002308</name>
</gene>
<proteinExistence type="predicted"/>
<keyword evidence="3" id="KW-1185">Reference proteome</keyword>
<dbReference type="EMBL" id="VJMJ01000023">
    <property type="protein sequence ID" value="KAF0742914.1"/>
    <property type="molecule type" value="Genomic_DNA"/>
</dbReference>
<evidence type="ECO:0000313" key="2">
    <source>
        <dbReference type="EMBL" id="KAF0742914.1"/>
    </source>
</evidence>
<feature type="coiled-coil region" evidence="1">
    <location>
        <begin position="332"/>
        <end position="408"/>
    </location>
</feature>
<accession>A0A6G0XQV7</accession>
<name>A0A6G0XQV7_9STRA</name>
<protein>
    <submittedName>
        <fullName evidence="2">Uncharacterized protein</fullName>
    </submittedName>
</protein>
<dbReference type="AlphaFoldDB" id="A0A6G0XQV7"/>